<comment type="similarity">
    <text evidence="5">Belongs to the class I-like SAM-binding methyltransferase superfamily. rRNA adenine N(6)-methyltransferase family.</text>
</comment>
<dbReference type="InterPro" id="IPR020598">
    <property type="entry name" value="rRNA_Ade_methylase_Trfase_N"/>
</dbReference>
<feature type="binding site" evidence="5">
    <location>
        <position position="41"/>
    </location>
    <ligand>
        <name>S-adenosyl-L-methionine</name>
        <dbReference type="ChEBI" id="CHEBI:59789"/>
    </ligand>
</feature>
<dbReference type="GO" id="GO:0000179">
    <property type="term" value="F:rRNA (adenine-N6,N6-)-dimethyltransferase activity"/>
    <property type="evidence" value="ECO:0007669"/>
    <property type="project" value="UniProtKB-UniRule"/>
</dbReference>
<dbReference type="GO" id="GO:0005829">
    <property type="term" value="C:cytosol"/>
    <property type="evidence" value="ECO:0007669"/>
    <property type="project" value="TreeGrafter"/>
</dbReference>
<evidence type="ECO:0000256" key="3">
    <source>
        <dbReference type="ARBA" id="ARBA00022691"/>
    </source>
</evidence>
<feature type="binding site" evidence="5">
    <location>
        <position position="16"/>
    </location>
    <ligand>
        <name>S-adenosyl-L-methionine</name>
        <dbReference type="ChEBI" id="CHEBI:59789"/>
    </ligand>
</feature>
<dbReference type="InterPro" id="IPR020596">
    <property type="entry name" value="rRNA_Ade_Mease_Trfase_CS"/>
</dbReference>
<proteinExistence type="inferred from homology"/>
<dbReference type="Gene3D" id="3.40.50.150">
    <property type="entry name" value="Vaccinia Virus protein VP39"/>
    <property type="match status" value="1"/>
</dbReference>
<keyword evidence="1 5" id="KW-0489">Methyltransferase</keyword>
<accession>A0AAU7QSG2</accession>
<keyword evidence="4 5" id="KW-0694">RNA-binding</keyword>
<dbReference type="AlphaFoldDB" id="A0AAU7QSG2"/>
<dbReference type="Pfam" id="PF00398">
    <property type="entry name" value="RrnaAD"/>
    <property type="match status" value="1"/>
</dbReference>
<dbReference type="EMBL" id="CP157897">
    <property type="protein sequence ID" value="XBT18873.1"/>
    <property type="molecule type" value="Genomic_DNA"/>
</dbReference>
<dbReference type="SMART" id="SM00650">
    <property type="entry name" value="rADc"/>
    <property type="match status" value="1"/>
</dbReference>
<sequence>MLKNFIIKKFKGQIFLKNKNLVNNIIKVLECNKNDILLEIGPGLGILTDKLKLLTKLFICVEIDKQLVKYLKLNILNSNNLIYNMSILDYRIKFKQKIIIIGNIPYCITKKIFFWILKNKNKILKFLFLIQKELANNILNYKFNNKLSILLNTYFKVKKIFNIKKNNFYPIPKVDSTLVFFVTKINVKINYKIYNYFLKKIFKKKRKKIYNSLALKKLKYKNIFNKRIEQINLKNIIKLYKYLLYKKYIY</sequence>
<feature type="domain" description="Ribosomal RNA adenine methylase transferase N-terminal" evidence="6">
    <location>
        <begin position="21"/>
        <end position="185"/>
    </location>
</feature>
<dbReference type="PROSITE" id="PS01131">
    <property type="entry name" value="RRNA_A_DIMETH"/>
    <property type="match status" value="1"/>
</dbReference>
<organism evidence="7">
    <name type="scientific">Candidatus Shikimatogenerans sp. AspAUS03</name>
    <dbReference type="NCBI Taxonomy" id="3158563"/>
    <lineage>
        <taxon>Bacteria</taxon>
        <taxon>Pseudomonadati</taxon>
        <taxon>Bacteroidota</taxon>
        <taxon>Flavobacteriia</taxon>
        <taxon>Flavobacteriales</taxon>
        <taxon>Candidatus Shikimatogenerans</taxon>
    </lineage>
</organism>
<keyword evidence="3 5" id="KW-0949">S-adenosyl-L-methionine</keyword>
<evidence type="ECO:0000256" key="1">
    <source>
        <dbReference type="ARBA" id="ARBA00022603"/>
    </source>
</evidence>
<dbReference type="GO" id="GO:0003723">
    <property type="term" value="F:RNA binding"/>
    <property type="evidence" value="ECO:0007669"/>
    <property type="project" value="UniProtKB-UniRule"/>
</dbReference>
<feature type="binding site" evidence="5">
    <location>
        <position position="62"/>
    </location>
    <ligand>
        <name>S-adenosyl-L-methionine</name>
        <dbReference type="ChEBI" id="CHEBI:59789"/>
    </ligand>
</feature>
<keyword evidence="2 5" id="KW-0808">Transferase</keyword>
<evidence type="ECO:0000259" key="6">
    <source>
        <dbReference type="SMART" id="SM00650"/>
    </source>
</evidence>
<dbReference type="PROSITE" id="PS51689">
    <property type="entry name" value="SAM_RNA_A_N6_MT"/>
    <property type="match status" value="1"/>
</dbReference>
<feature type="binding site" evidence="5">
    <location>
        <position position="103"/>
    </location>
    <ligand>
        <name>S-adenosyl-L-methionine</name>
        <dbReference type="ChEBI" id="CHEBI:59789"/>
    </ligand>
</feature>
<dbReference type="PANTHER" id="PTHR11727">
    <property type="entry name" value="DIMETHYLADENOSINE TRANSFERASE"/>
    <property type="match status" value="1"/>
</dbReference>
<protein>
    <submittedName>
        <fullName evidence="7">rRNA adenine N-6-methyltransferase family protein</fullName>
    </submittedName>
</protein>
<dbReference type="Gene3D" id="1.10.8.100">
    <property type="entry name" value="Ribosomal RNA adenine dimethylase-like, domain 2"/>
    <property type="match status" value="1"/>
</dbReference>
<dbReference type="InterPro" id="IPR023165">
    <property type="entry name" value="rRNA_Ade_diMease-like_C"/>
</dbReference>
<dbReference type="PANTHER" id="PTHR11727:SF7">
    <property type="entry name" value="DIMETHYLADENOSINE TRANSFERASE-RELATED"/>
    <property type="match status" value="1"/>
</dbReference>
<evidence type="ECO:0000313" key="7">
    <source>
        <dbReference type="EMBL" id="XBT18873.1"/>
    </source>
</evidence>
<dbReference type="SUPFAM" id="SSF53335">
    <property type="entry name" value="S-adenosyl-L-methionine-dependent methyltransferases"/>
    <property type="match status" value="1"/>
</dbReference>
<gene>
    <name evidence="7" type="ORF">ABPD24_00120</name>
</gene>
<evidence type="ECO:0000256" key="4">
    <source>
        <dbReference type="ARBA" id="ARBA00022884"/>
    </source>
</evidence>
<evidence type="ECO:0000256" key="5">
    <source>
        <dbReference type="PROSITE-ProRule" id="PRU01026"/>
    </source>
</evidence>
<evidence type="ECO:0000256" key="2">
    <source>
        <dbReference type="ARBA" id="ARBA00022679"/>
    </source>
</evidence>
<reference evidence="7" key="1">
    <citation type="submission" date="2024-06" db="EMBL/GenBank/DDBJ databases">
        <title>Diversity, functionality, and evolutionary history of bacterial symbionts in false click beetles (Coleoptera, Throscidae).</title>
        <authorList>
            <person name="Wierz J.C."/>
            <person name="Malm H."/>
            <person name="Kaltenpoth M."/>
            <person name="Engl T."/>
        </authorList>
    </citation>
    <scope>NUCLEOTIDE SEQUENCE</scope>
    <source>
        <strain evidence="7">AspAUS03</strain>
    </source>
</reference>
<dbReference type="InterPro" id="IPR029063">
    <property type="entry name" value="SAM-dependent_MTases_sf"/>
</dbReference>
<name>A0AAU7QSG2_9FLAO</name>
<comment type="caution">
    <text evidence="5">Lacks conserved residue(s) required for the propagation of feature annotation.</text>
</comment>
<dbReference type="InterPro" id="IPR001737">
    <property type="entry name" value="KsgA/Erm"/>
</dbReference>